<dbReference type="FunFam" id="3.80.10.10:FF:000095">
    <property type="entry name" value="LRR receptor-like serine/threonine-protein kinase GSO1"/>
    <property type="match status" value="1"/>
</dbReference>
<evidence type="ECO:0000256" key="22">
    <source>
        <dbReference type="PROSITE-ProRule" id="PRU10141"/>
    </source>
</evidence>
<dbReference type="Gene3D" id="3.30.200.20">
    <property type="entry name" value="Phosphorylase Kinase, domain 1"/>
    <property type="match status" value="1"/>
</dbReference>
<dbReference type="InterPro" id="IPR013210">
    <property type="entry name" value="LRR_N_plant-typ"/>
</dbReference>
<evidence type="ECO:0000313" key="27">
    <source>
        <dbReference type="Proteomes" id="UP000327157"/>
    </source>
</evidence>
<dbReference type="SMART" id="SM00220">
    <property type="entry name" value="S_TKc"/>
    <property type="match status" value="1"/>
</dbReference>
<keyword evidence="17 23" id="KW-0472">Membrane</keyword>
<dbReference type="InterPro" id="IPR001611">
    <property type="entry name" value="Leu-rich_rpt"/>
</dbReference>
<dbReference type="FunFam" id="3.80.10.10:FF:000288">
    <property type="entry name" value="LRR receptor-like serine/threonine-protein kinase EFR"/>
    <property type="match status" value="1"/>
</dbReference>
<evidence type="ECO:0000256" key="9">
    <source>
        <dbReference type="ARBA" id="ARBA00022679"/>
    </source>
</evidence>
<comment type="catalytic activity">
    <reaction evidence="21">
        <text>L-seryl-[protein] + ATP = O-phospho-L-seryl-[protein] + ADP + H(+)</text>
        <dbReference type="Rhea" id="RHEA:17989"/>
        <dbReference type="Rhea" id="RHEA-COMP:9863"/>
        <dbReference type="Rhea" id="RHEA-COMP:11604"/>
        <dbReference type="ChEBI" id="CHEBI:15378"/>
        <dbReference type="ChEBI" id="CHEBI:29999"/>
        <dbReference type="ChEBI" id="CHEBI:30616"/>
        <dbReference type="ChEBI" id="CHEBI:83421"/>
        <dbReference type="ChEBI" id="CHEBI:456216"/>
        <dbReference type="EC" id="2.7.11.1"/>
    </reaction>
</comment>
<evidence type="ECO:0000256" key="20">
    <source>
        <dbReference type="ARBA" id="ARBA00047899"/>
    </source>
</evidence>
<evidence type="ECO:0000256" key="16">
    <source>
        <dbReference type="ARBA" id="ARBA00022989"/>
    </source>
</evidence>
<reference evidence="26 27" key="2">
    <citation type="submission" date="2019-11" db="EMBL/GenBank/DDBJ databases">
        <title>A de novo genome assembly of a pear dwarfing rootstock.</title>
        <authorList>
            <person name="Wang F."/>
            <person name="Wang J."/>
            <person name="Li S."/>
            <person name="Zhang Y."/>
            <person name="Fang M."/>
            <person name="Ma L."/>
            <person name="Zhao Y."/>
            <person name="Jiang S."/>
        </authorList>
    </citation>
    <scope>NUCLEOTIDE SEQUENCE [LARGE SCALE GENOMIC DNA]</scope>
    <source>
        <strain evidence="26">S2</strain>
        <tissue evidence="26">Leaf</tissue>
    </source>
</reference>
<evidence type="ECO:0000256" key="4">
    <source>
        <dbReference type="ARBA" id="ARBA00012513"/>
    </source>
</evidence>
<evidence type="ECO:0000256" key="19">
    <source>
        <dbReference type="ARBA" id="ARBA00023180"/>
    </source>
</evidence>
<dbReference type="FunFam" id="3.30.200.20:FF:000432">
    <property type="entry name" value="LRR receptor-like serine/threonine-protein kinase EFR"/>
    <property type="match status" value="1"/>
</dbReference>
<dbReference type="Gene3D" id="1.10.510.10">
    <property type="entry name" value="Transferase(Phosphotransferase) domain 1"/>
    <property type="match status" value="1"/>
</dbReference>
<evidence type="ECO:0000256" key="14">
    <source>
        <dbReference type="ARBA" id="ARBA00022777"/>
    </source>
</evidence>
<keyword evidence="9" id="KW-0808">Transferase</keyword>
<keyword evidence="7" id="KW-0597">Phosphoprotein</keyword>
<dbReference type="PROSITE" id="PS00107">
    <property type="entry name" value="PROTEIN_KINASE_ATP"/>
    <property type="match status" value="1"/>
</dbReference>
<dbReference type="OrthoDB" id="676979at2759"/>
<dbReference type="InterPro" id="IPR017441">
    <property type="entry name" value="Protein_kinase_ATP_BS"/>
</dbReference>
<dbReference type="EC" id="2.7.11.1" evidence="4"/>
<evidence type="ECO:0000256" key="8">
    <source>
        <dbReference type="ARBA" id="ARBA00022614"/>
    </source>
</evidence>
<dbReference type="InterPro" id="IPR003591">
    <property type="entry name" value="Leu-rich_rpt_typical-subtyp"/>
</dbReference>
<evidence type="ECO:0000256" key="7">
    <source>
        <dbReference type="ARBA" id="ARBA00022553"/>
    </source>
</evidence>
<evidence type="ECO:0000256" key="12">
    <source>
        <dbReference type="ARBA" id="ARBA00022737"/>
    </source>
</evidence>
<feature type="chain" id="PRO_5024374611" description="non-specific serine/threonine protein kinase" evidence="24">
    <location>
        <begin position="32"/>
        <end position="1022"/>
    </location>
</feature>
<dbReference type="GO" id="GO:0005886">
    <property type="term" value="C:plasma membrane"/>
    <property type="evidence" value="ECO:0007669"/>
    <property type="project" value="UniProtKB-SubCell"/>
</dbReference>
<dbReference type="InterPro" id="IPR001245">
    <property type="entry name" value="Ser-Thr/Tyr_kinase_cat_dom"/>
</dbReference>
<dbReference type="PANTHER" id="PTHR27008">
    <property type="entry name" value="OS04G0122200 PROTEIN"/>
    <property type="match status" value="1"/>
</dbReference>
<keyword evidence="8" id="KW-0433">Leucine-rich repeat</keyword>
<keyword evidence="12" id="KW-0677">Repeat</keyword>
<name>A0A5N5G335_9ROSA</name>
<feature type="binding site" evidence="22">
    <location>
        <position position="736"/>
    </location>
    <ligand>
        <name>ATP</name>
        <dbReference type="ChEBI" id="CHEBI:30616"/>
    </ligand>
</feature>
<evidence type="ECO:0000256" key="2">
    <source>
        <dbReference type="ARBA" id="ARBA00004479"/>
    </source>
</evidence>
<evidence type="ECO:0000256" key="23">
    <source>
        <dbReference type="SAM" id="Phobius"/>
    </source>
</evidence>
<dbReference type="AlphaFoldDB" id="A0A5N5G335"/>
<comment type="similarity">
    <text evidence="3">Belongs to the protein kinase superfamily. Ser/Thr protein kinase family.</text>
</comment>
<evidence type="ECO:0000256" key="21">
    <source>
        <dbReference type="ARBA" id="ARBA00048679"/>
    </source>
</evidence>
<feature type="domain" description="Protein kinase" evidence="25">
    <location>
        <begin position="707"/>
        <end position="1022"/>
    </location>
</feature>
<keyword evidence="14 26" id="KW-0418">Kinase</keyword>
<evidence type="ECO:0000256" key="24">
    <source>
        <dbReference type="SAM" id="SignalP"/>
    </source>
</evidence>
<dbReference type="SUPFAM" id="SSF52058">
    <property type="entry name" value="L domain-like"/>
    <property type="match status" value="2"/>
</dbReference>
<dbReference type="GO" id="GO:0004674">
    <property type="term" value="F:protein serine/threonine kinase activity"/>
    <property type="evidence" value="ECO:0007669"/>
    <property type="project" value="UniProtKB-KW"/>
</dbReference>
<feature type="signal peptide" evidence="24">
    <location>
        <begin position="1"/>
        <end position="31"/>
    </location>
</feature>
<evidence type="ECO:0000256" key="11">
    <source>
        <dbReference type="ARBA" id="ARBA00022729"/>
    </source>
</evidence>
<feature type="transmembrane region" description="Helical" evidence="23">
    <location>
        <begin position="654"/>
        <end position="676"/>
    </location>
</feature>
<dbReference type="Gene3D" id="3.80.10.10">
    <property type="entry name" value="Ribonuclease Inhibitor"/>
    <property type="match status" value="4"/>
</dbReference>
<evidence type="ECO:0000256" key="3">
    <source>
        <dbReference type="ARBA" id="ARBA00008684"/>
    </source>
</evidence>
<proteinExistence type="inferred from homology"/>
<keyword evidence="10 23" id="KW-0812">Transmembrane</keyword>
<dbReference type="GO" id="GO:0005524">
    <property type="term" value="F:ATP binding"/>
    <property type="evidence" value="ECO:0007669"/>
    <property type="project" value="UniProtKB-UniRule"/>
</dbReference>
<dbReference type="PANTHER" id="PTHR27008:SF577">
    <property type="entry name" value="PROTEIN KINASE DOMAIN-CONTAINING PROTEIN"/>
    <property type="match status" value="1"/>
</dbReference>
<keyword evidence="27" id="KW-1185">Reference proteome</keyword>
<keyword evidence="13 22" id="KW-0547">Nucleotide-binding</keyword>
<sequence>MGLYNSISALVFSSFCMHALILHYSCSPSFALPGNETDKLALLEVKASITHDPLGVLASWNETNHFCYWRGVSCGRRHKRVISLDLESSKLAGSITPHVGNLSFLRELYLSNNSFNHQIPPQISRLHRLQDLWLENNSLSGQIPTNLSLCSQLRTIRLGYNLLVGKIPEKLGSLSKLRLISMHDNYLTGTVPHSFANLSSLEIVSACCNSLSGSIPDIFGKLTNFRTLGLDENRLSGTLPPSIFNKSSVRALGVEGSRLQGTLPANLGIALPNLEYFNIDGNHFSGPIPVSLSNASNLHLIGMSLNQLHGKVPSLGNLHRLERLLLHFSSLGSGARDDLSFLCDLTNATRLEILKLGKNNFGGMLPQCIANLSSSLIYFSVSQNQISGSIPKGIGNLVNLASLWLLGNQLSGHIPRNIGSLQKLYLIHMGRNSLSGKIPSSFGNLSGLTVLHLYDNILHGNVPSSLAECPNLIMLSLRTNNFSGSVFEVLRISSWFTYLDLSENQFTGSPPKQVGNLINLWHLDISYNMLFGEIPASFGSFIKIEYLGMEGNLLQGNIPSSWSSLKGIEELYLSHNNLSGTIPEFLERFQFLESLNLSFNNLEGVVPTKGVFKNASATTLVGNTKLCGGIPEFHLPKCKFQQSHKRRLSLTLKLVISLVCGLLGLIFALCFLYLYCSKKERKEHASSDSEKFLKVSYRSLLKATNGFSSTNLIGMGSFGSVYKGVLDQGETTIAVKVLNLIHRGASKSFAAECEALKNIRHRNILKVLSACSGVDYSGNDFKALVYEFMANGSLEEWLHPTQKVDETDERPKSLTFCQRLNIAIDIAMALDYLHHHCQTPIVHRDLKPSNVLLDEDMTGHVGDFGLVKFLPQISENDSSHQSSSAGVKGTIGYTPPEYGVGHEVWRQGDVYSYGVLLLEMFTGKRPTDNMFQGTSNLHNFVKAAVPKVVQIVDPLLVLESFEGDMSANNRFDHNRQTNRNKIEESCLVSILEIGVACSAQLPRERMDISDVVAELCRIRNKL</sequence>
<keyword evidence="18 26" id="KW-0675">Receptor</keyword>
<comment type="catalytic activity">
    <reaction evidence="20">
        <text>L-threonyl-[protein] + ATP = O-phospho-L-threonyl-[protein] + ADP + H(+)</text>
        <dbReference type="Rhea" id="RHEA:46608"/>
        <dbReference type="Rhea" id="RHEA-COMP:11060"/>
        <dbReference type="Rhea" id="RHEA-COMP:11605"/>
        <dbReference type="ChEBI" id="CHEBI:15378"/>
        <dbReference type="ChEBI" id="CHEBI:30013"/>
        <dbReference type="ChEBI" id="CHEBI:30616"/>
        <dbReference type="ChEBI" id="CHEBI:61977"/>
        <dbReference type="ChEBI" id="CHEBI:456216"/>
        <dbReference type="EC" id="2.7.11.1"/>
    </reaction>
</comment>
<evidence type="ECO:0000256" key="18">
    <source>
        <dbReference type="ARBA" id="ARBA00023170"/>
    </source>
</evidence>
<accession>A0A5N5G335</accession>
<gene>
    <name evidence="26" type="ORF">D8674_042262</name>
</gene>
<evidence type="ECO:0000256" key="5">
    <source>
        <dbReference type="ARBA" id="ARBA00022475"/>
    </source>
</evidence>
<evidence type="ECO:0000313" key="26">
    <source>
        <dbReference type="EMBL" id="KAB2609557.1"/>
    </source>
</evidence>
<keyword evidence="19" id="KW-0325">Glycoprotein</keyword>
<keyword evidence="16 23" id="KW-1133">Transmembrane helix</keyword>
<dbReference type="PROSITE" id="PS50011">
    <property type="entry name" value="PROTEIN_KINASE_DOM"/>
    <property type="match status" value="1"/>
</dbReference>
<dbReference type="PROSITE" id="PS00108">
    <property type="entry name" value="PROTEIN_KINASE_ST"/>
    <property type="match status" value="1"/>
</dbReference>
<dbReference type="Proteomes" id="UP000327157">
    <property type="component" value="Unassembled WGS sequence"/>
</dbReference>
<dbReference type="Pfam" id="PF08263">
    <property type="entry name" value="LRRNT_2"/>
    <property type="match status" value="1"/>
</dbReference>
<comment type="subcellular location">
    <subcellularLocation>
        <location evidence="1">Cell membrane</location>
        <topology evidence="1">Single-pass membrane protein</topology>
    </subcellularLocation>
    <subcellularLocation>
        <location evidence="2">Membrane</location>
        <topology evidence="2">Single-pass type I membrane protein</topology>
    </subcellularLocation>
</comment>
<dbReference type="Pfam" id="PF07714">
    <property type="entry name" value="PK_Tyr_Ser-Thr"/>
    <property type="match status" value="1"/>
</dbReference>
<evidence type="ECO:0000256" key="10">
    <source>
        <dbReference type="ARBA" id="ARBA00022692"/>
    </source>
</evidence>
<dbReference type="InterPro" id="IPR032675">
    <property type="entry name" value="LRR_dom_sf"/>
</dbReference>
<evidence type="ECO:0000259" key="25">
    <source>
        <dbReference type="PROSITE" id="PS50011"/>
    </source>
</evidence>
<evidence type="ECO:0000256" key="1">
    <source>
        <dbReference type="ARBA" id="ARBA00004162"/>
    </source>
</evidence>
<evidence type="ECO:0000256" key="13">
    <source>
        <dbReference type="ARBA" id="ARBA00022741"/>
    </source>
</evidence>
<keyword evidence="11 24" id="KW-0732">Signal</keyword>
<comment type="caution">
    <text evidence="26">The sequence shown here is derived from an EMBL/GenBank/DDBJ whole genome shotgun (WGS) entry which is preliminary data.</text>
</comment>
<dbReference type="InterPro" id="IPR011009">
    <property type="entry name" value="Kinase-like_dom_sf"/>
</dbReference>
<keyword evidence="6" id="KW-0723">Serine/threonine-protein kinase</keyword>
<evidence type="ECO:0000256" key="6">
    <source>
        <dbReference type="ARBA" id="ARBA00022527"/>
    </source>
</evidence>
<dbReference type="SMART" id="SM00369">
    <property type="entry name" value="LRR_TYP"/>
    <property type="match status" value="8"/>
</dbReference>
<dbReference type="InterPro" id="IPR008271">
    <property type="entry name" value="Ser/Thr_kinase_AS"/>
</dbReference>
<reference evidence="26 27" key="1">
    <citation type="submission" date="2019-09" db="EMBL/GenBank/DDBJ databases">
        <authorList>
            <person name="Ou C."/>
        </authorList>
    </citation>
    <scope>NUCLEOTIDE SEQUENCE [LARGE SCALE GENOMIC DNA]</scope>
    <source>
        <strain evidence="26">S2</strain>
        <tissue evidence="26">Leaf</tissue>
    </source>
</reference>
<organism evidence="26 27">
    <name type="scientific">Pyrus ussuriensis x Pyrus communis</name>
    <dbReference type="NCBI Taxonomy" id="2448454"/>
    <lineage>
        <taxon>Eukaryota</taxon>
        <taxon>Viridiplantae</taxon>
        <taxon>Streptophyta</taxon>
        <taxon>Embryophyta</taxon>
        <taxon>Tracheophyta</taxon>
        <taxon>Spermatophyta</taxon>
        <taxon>Magnoliopsida</taxon>
        <taxon>eudicotyledons</taxon>
        <taxon>Gunneridae</taxon>
        <taxon>Pentapetalae</taxon>
        <taxon>rosids</taxon>
        <taxon>fabids</taxon>
        <taxon>Rosales</taxon>
        <taxon>Rosaceae</taxon>
        <taxon>Amygdaloideae</taxon>
        <taxon>Maleae</taxon>
        <taxon>Pyrus</taxon>
    </lineage>
</organism>
<evidence type="ECO:0000256" key="15">
    <source>
        <dbReference type="ARBA" id="ARBA00022840"/>
    </source>
</evidence>
<dbReference type="FunFam" id="1.10.510.10:FF:000358">
    <property type="entry name" value="Putative leucine-rich repeat receptor-like serine/threonine-protein kinase"/>
    <property type="match status" value="1"/>
</dbReference>
<evidence type="ECO:0000256" key="17">
    <source>
        <dbReference type="ARBA" id="ARBA00023136"/>
    </source>
</evidence>
<dbReference type="SUPFAM" id="SSF56112">
    <property type="entry name" value="Protein kinase-like (PK-like)"/>
    <property type="match status" value="1"/>
</dbReference>
<dbReference type="Pfam" id="PF00560">
    <property type="entry name" value="LRR_1"/>
    <property type="match status" value="9"/>
</dbReference>
<dbReference type="EMBL" id="SMOL01000549">
    <property type="protein sequence ID" value="KAB2609557.1"/>
    <property type="molecule type" value="Genomic_DNA"/>
</dbReference>
<keyword evidence="5" id="KW-1003">Cell membrane</keyword>
<dbReference type="InterPro" id="IPR051809">
    <property type="entry name" value="Plant_receptor-like_S/T_kinase"/>
</dbReference>
<keyword evidence="15 22" id="KW-0067">ATP-binding</keyword>
<protein>
    <recommendedName>
        <fullName evidence="4">non-specific serine/threonine protein kinase</fullName>
        <ecNumber evidence="4">2.7.11.1</ecNumber>
    </recommendedName>
</protein>
<dbReference type="InterPro" id="IPR000719">
    <property type="entry name" value="Prot_kinase_dom"/>
</dbReference>